<organism evidence="1 2">
    <name type="scientific">Oldenlandia corymbosa var. corymbosa</name>
    <dbReference type="NCBI Taxonomy" id="529605"/>
    <lineage>
        <taxon>Eukaryota</taxon>
        <taxon>Viridiplantae</taxon>
        <taxon>Streptophyta</taxon>
        <taxon>Embryophyta</taxon>
        <taxon>Tracheophyta</taxon>
        <taxon>Spermatophyta</taxon>
        <taxon>Magnoliopsida</taxon>
        <taxon>eudicotyledons</taxon>
        <taxon>Gunneridae</taxon>
        <taxon>Pentapetalae</taxon>
        <taxon>asterids</taxon>
        <taxon>lamiids</taxon>
        <taxon>Gentianales</taxon>
        <taxon>Rubiaceae</taxon>
        <taxon>Rubioideae</taxon>
        <taxon>Spermacoceae</taxon>
        <taxon>Hedyotis-Oldenlandia complex</taxon>
        <taxon>Oldenlandia</taxon>
    </lineage>
</organism>
<sequence length="126" mass="14966">MESHLRISSRRDDCAHHRALFRCLVSSGDVNVFKYDTRKFKKLADFDTKSKNQWFKRQGLFEYNEVDDDYQVYVVASGHSGENWTDLYSWRTNSWRRIEGFVCDWTQAFVVAHGRLYRASRTSRGP</sequence>
<dbReference type="Proteomes" id="UP001161247">
    <property type="component" value="Chromosome 1"/>
</dbReference>
<keyword evidence="2" id="KW-1185">Reference proteome</keyword>
<evidence type="ECO:0000313" key="1">
    <source>
        <dbReference type="EMBL" id="CAI9089555.1"/>
    </source>
</evidence>
<proteinExistence type="predicted"/>
<evidence type="ECO:0000313" key="2">
    <source>
        <dbReference type="Proteomes" id="UP001161247"/>
    </source>
</evidence>
<protein>
    <submittedName>
        <fullName evidence="1">OLC1v1024146C1</fullName>
    </submittedName>
</protein>
<gene>
    <name evidence="1" type="ORF">OLC1_LOCUS1881</name>
</gene>
<dbReference type="EMBL" id="OX459118">
    <property type="protein sequence ID" value="CAI9089555.1"/>
    <property type="molecule type" value="Genomic_DNA"/>
</dbReference>
<name>A0AAV1C256_OLDCO</name>
<reference evidence="1" key="1">
    <citation type="submission" date="2023-03" db="EMBL/GenBank/DDBJ databases">
        <authorList>
            <person name="Julca I."/>
        </authorList>
    </citation>
    <scope>NUCLEOTIDE SEQUENCE</scope>
</reference>
<dbReference type="AlphaFoldDB" id="A0AAV1C256"/>
<accession>A0AAV1C256</accession>